<dbReference type="EMBL" id="JARUMK010000002">
    <property type="protein sequence ID" value="MEH0564444.1"/>
    <property type="molecule type" value="Genomic_DNA"/>
</dbReference>
<name>A0ABU8ADJ1_9ACTN</name>
<keyword evidence="2" id="KW-1185">Reference proteome</keyword>
<dbReference type="RefSeq" id="WP_334558827.1">
    <property type="nucleotide sequence ID" value="NZ_JARUMK010000002.1"/>
</dbReference>
<gene>
    <name evidence="1" type="ORF">QBA37_35330</name>
</gene>
<evidence type="ECO:0000313" key="2">
    <source>
        <dbReference type="Proteomes" id="UP001382181"/>
    </source>
</evidence>
<comment type="caution">
    <text evidence="1">The sequence shown here is derived from an EMBL/GenBank/DDBJ whole genome shotgun (WGS) entry which is preliminary data.</text>
</comment>
<organism evidence="1 2">
    <name type="scientific">Streptomyces silvae</name>
    <dbReference type="NCBI Taxonomy" id="2803812"/>
    <lineage>
        <taxon>Bacteria</taxon>
        <taxon>Bacillati</taxon>
        <taxon>Actinomycetota</taxon>
        <taxon>Actinomycetes</taxon>
        <taxon>Kitasatosporales</taxon>
        <taxon>Streptomycetaceae</taxon>
        <taxon>Streptomyces</taxon>
    </lineage>
</organism>
<proteinExistence type="predicted"/>
<reference evidence="1 2" key="1">
    <citation type="submission" date="2023-04" db="EMBL/GenBank/DDBJ databases">
        <title>Genomic diversity of scab-causing Streptomyces spp. in the province of Quebec, Canada.</title>
        <authorList>
            <person name="Biessy A."/>
            <person name="Cadieux M."/>
            <person name="Ciotola M."/>
            <person name="Filion M."/>
        </authorList>
    </citation>
    <scope>NUCLEOTIDE SEQUENCE [LARGE SCALE GENOMIC DNA]</scope>
    <source>
        <strain evidence="1 2">B21-103</strain>
    </source>
</reference>
<sequence length="65" mass="7054">MYDGRRGPAGTACACRGPAGRAPQGDSAWSLTSPHRHFFLLLVHQAIADLVYTHDHLDISKPSII</sequence>
<protein>
    <submittedName>
        <fullName evidence="1">Uncharacterized protein</fullName>
    </submittedName>
</protein>
<dbReference type="Proteomes" id="UP001382181">
    <property type="component" value="Unassembled WGS sequence"/>
</dbReference>
<evidence type="ECO:0000313" key="1">
    <source>
        <dbReference type="EMBL" id="MEH0564444.1"/>
    </source>
</evidence>
<accession>A0ABU8ADJ1</accession>